<name>A0ABS0LLL9_9LACT</name>
<evidence type="ECO:0000256" key="6">
    <source>
        <dbReference type="ARBA" id="ARBA00022918"/>
    </source>
</evidence>
<keyword evidence="12" id="KW-1185">Reference proteome</keyword>
<evidence type="ECO:0000256" key="7">
    <source>
        <dbReference type="ARBA" id="ARBA00023118"/>
    </source>
</evidence>
<dbReference type="PRINTS" id="PR00866">
    <property type="entry name" value="RNADNAPOLMS"/>
</dbReference>
<dbReference type="PANTHER" id="PTHR34047">
    <property type="entry name" value="NUCLEAR INTRON MATURASE 1, MITOCHONDRIAL-RELATED"/>
    <property type="match status" value="1"/>
</dbReference>
<dbReference type="EMBL" id="JACCEL010000030">
    <property type="protein sequence ID" value="MBG9979128.1"/>
    <property type="molecule type" value="Genomic_DNA"/>
</dbReference>
<dbReference type="EC" id="2.7.7.49" evidence="1"/>
<proteinExistence type="inferred from homology"/>
<dbReference type="GO" id="GO:0003964">
    <property type="term" value="F:RNA-directed DNA polymerase activity"/>
    <property type="evidence" value="ECO:0007669"/>
    <property type="project" value="UniProtKB-KW"/>
</dbReference>
<evidence type="ECO:0000256" key="1">
    <source>
        <dbReference type="ARBA" id="ARBA00012493"/>
    </source>
</evidence>
<keyword evidence="3" id="KW-0548">Nucleotidyltransferase</keyword>
<reference evidence="11 12" key="1">
    <citation type="submission" date="2020-07" db="EMBL/GenBank/DDBJ databases">
        <title>Facklamia lactis sp. nov., isolated from raw milk.</title>
        <authorList>
            <person name="Doll E.V."/>
            <person name="Huptas C."/>
            <person name="Staib L."/>
            <person name="Wenning M."/>
            <person name="Scherer S."/>
        </authorList>
    </citation>
    <scope>NUCLEOTIDE SEQUENCE [LARGE SCALE GENOMIC DNA]</scope>
    <source>
        <strain evidence="11 12">DSM 104272</strain>
    </source>
</reference>
<dbReference type="PANTHER" id="PTHR34047:SF7">
    <property type="entry name" value="RNA-DIRECTED DNA POLYMERASE"/>
    <property type="match status" value="1"/>
</dbReference>
<keyword evidence="4" id="KW-0479">Metal-binding</keyword>
<evidence type="ECO:0000256" key="2">
    <source>
        <dbReference type="ARBA" id="ARBA00022679"/>
    </source>
</evidence>
<evidence type="ECO:0000256" key="3">
    <source>
        <dbReference type="ARBA" id="ARBA00022695"/>
    </source>
</evidence>
<protein>
    <recommendedName>
        <fullName evidence="1">RNA-directed DNA polymerase</fullName>
        <ecNumber evidence="1">2.7.7.49</ecNumber>
    </recommendedName>
</protein>
<dbReference type="RefSeq" id="WP_197105163.1">
    <property type="nucleotide sequence ID" value="NZ_JACCEL010000030.1"/>
</dbReference>
<dbReference type="SUPFAM" id="SSF56672">
    <property type="entry name" value="DNA/RNA polymerases"/>
    <property type="match status" value="1"/>
</dbReference>
<evidence type="ECO:0000256" key="4">
    <source>
        <dbReference type="ARBA" id="ARBA00022723"/>
    </source>
</evidence>
<keyword evidence="2" id="KW-0808">Transferase</keyword>
<evidence type="ECO:0000313" key="11">
    <source>
        <dbReference type="EMBL" id="MBG9979128.1"/>
    </source>
</evidence>
<organism evidence="11 12">
    <name type="scientific">Ruoffia tabacinasalis</name>
    <dbReference type="NCBI Taxonomy" id="87458"/>
    <lineage>
        <taxon>Bacteria</taxon>
        <taxon>Bacillati</taxon>
        <taxon>Bacillota</taxon>
        <taxon>Bacilli</taxon>
        <taxon>Lactobacillales</taxon>
        <taxon>Aerococcaceae</taxon>
        <taxon>Ruoffia</taxon>
    </lineage>
</organism>
<evidence type="ECO:0000313" key="12">
    <source>
        <dbReference type="Proteomes" id="UP000823401"/>
    </source>
</evidence>
<dbReference type="PROSITE" id="PS50878">
    <property type="entry name" value="RT_POL"/>
    <property type="match status" value="1"/>
</dbReference>
<comment type="caution">
    <text evidence="11">The sequence shown here is derived from an EMBL/GenBank/DDBJ whole genome shotgun (WGS) entry which is preliminary data.</text>
</comment>
<evidence type="ECO:0000256" key="9">
    <source>
        <dbReference type="ARBA" id="ARBA00048173"/>
    </source>
</evidence>
<evidence type="ECO:0000256" key="5">
    <source>
        <dbReference type="ARBA" id="ARBA00022842"/>
    </source>
</evidence>
<keyword evidence="6 11" id="KW-0695">RNA-directed DNA polymerase</keyword>
<dbReference type="InterPro" id="IPR000477">
    <property type="entry name" value="RT_dom"/>
</dbReference>
<dbReference type="CDD" id="cd03487">
    <property type="entry name" value="RT_Bac_retron_II"/>
    <property type="match status" value="1"/>
</dbReference>
<dbReference type="InterPro" id="IPR051083">
    <property type="entry name" value="GrpII_Intron_Splice-Mob/Def"/>
</dbReference>
<evidence type="ECO:0000259" key="10">
    <source>
        <dbReference type="PROSITE" id="PS50878"/>
    </source>
</evidence>
<comment type="similarity">
    <text evidence="8">Belongs to the bacterial reverse transcriptase family.</text>
</comment>
<dbReference type="Pfam" id="PF00078">
    <property type="entry name" value="RVT_1"/>
    <property type="match status" value="1"/>
</dbReference>
<keyword evidence="5" id="KW-0460">Magnesium</keyword>
<accession>A0ABS0LLL9</accession>
<dbReference type="InterPro" id="IPR000123">
    <property type="entry name" value="Reverse_transcriptase_msDNA"/>
</dbReference>
<evidence type="ECO:0000256" key="8">
    <source>
        <dbReference type="ARBA" id="ARBA00034120"/>
    </source>
</evidence>
<gene>
    <name evidence="11" type="ORF">HYQ42_10070</name>
</gene>
<keyword evidence="7" id="KW-0051">Antiviral defense</keyword>
<dbReference type="Proteomes" id="UP000823401">
    <property type="component" value="Unassembled WGS sequence"/>
</dbReference>
<dbReference type="InterPro" id="IPR043502">
    <property type="entry name" value="DNA/RNA_pol_sf"/>
</dbReference>
<comment type="catalytic activity">
    <reaction evidence="9">
        <text>DNA(n) + a 2'-deoxyribonucleoside 5'-triphosphate = DNA(n+1) + diphosphate</text>
        <dbReference type="Rhea" id="RHEA:22508"/>
        <dbReference type="Rhea" id="RHEA-COMP:17339"/>
        <dbReference type="Rhea" id="RHEA-COMP:17340"/>
        <dbReference type="ChEBI" id="CHEBI:33019"/>
        <dbReference type="ChEBI" id="CHEBI:61560"/>
        <dbReference type="ChEBI" id="CHEBI:173112"/>
        <dbReference type="EC" id="2.7.7.49"/>
    </reaction>
</comment>
<sequence length="352" mass="41696">MNWEEYKKKFIERNELTKRFSESELNEKLNYAKNLHNNKMPIIYNVDHLSRLIGVSYSEIYKITNSESKYYYKEFKLKKKSGGFRKIKAPLPTLNIIQKWIFENILQNTKASIYCKSYSKGVSLKDNAKFHRRQNIVLKLDIANFFDEISYEVVYKLFKDFGYSNEIVIVLARLVMYTNNKITKGIPQGASTSPIISNLILKKFDNEIASICLKENIRYTRYADDLTFSGDFEVTFIEEIIKEKLRLLGLKLNAKKRKILHKNNRQIVTGIVVNEKLQAPRKYRKNLRLELYYILNHSKNHFNKNGLYNHDARKNYLITVLGKVNYVLQINPQDSEFIDFKKKLYKLLTTQF</sequence>
<feature type="domain" description="Reverse transcriptase" evidence="10">
    <location>
        <begin position="58"/>
        <end position="273"/>
    </location>
</feature>